<gene>
    <name evidence="4" type="ORF">Tci_020655</name>
</gene>
<dbReference type="EMBL" id="BKCJ010002454">
    <property type="protein sequence ID" value="GEU48677.1"/>
    <property type="molecule type" value="Genomic_DNA"/>
</dbReference>
<evidence type="ECO:0000256" key="1">
    <source>
        <dbReference type="SAM" id="MobiDB-lite"/>
    </source>
</evidence>
<name>A0A6L2KIU3_TANCI</name>
<dbReference type="Pfam" id="PF07727">
    <property type="entry name" value="RVT_2"/>
    <property type="match status" value="1"/>
</dbReference>
<dbReference type="PANTHER" id="PTHR11439:SF495">
    <property type="entry name" value="REVERSE TRANSCRIPTASE, RNA-DEPENDENT DNA POLYMERASE-RELATED"/>
    <property type="match status" value="1"/>
</dbReference>
<dbReference type="PANTHER" id="PTHR11439">
    <property type="entry name" value="GAG-POL-RELATED RETROTRANSPOSON"/>
    <property type="match status" value="1"/>
</dbReference>
<dbReference type="InterPro" id="IPR043502">
    <property type="entry name" value="DNA/RNA_pol_sf"/>
</dbReference>
<feature type="region of interest" description="Disordered" evidence="1">
    <location>
        <begin position="1195"/>
        <end position="1216"/>
    </location>
</feature>
<comment type="caution">
    <text evidence="4">The sequence shown here is derived from an EMBL/GenBank/DDBJ whole genome shotgun (WGS) entry which is preliminary data.</text>
</comment>
<dbReference type="Pfam" id="PF25597">
    <property type="entry name" value="SH3_retrovirus"/>
    <property type="match status" value="1"/>
</dbReference>
<feature type="domain" description="Reverse transcriptase Ty1/copia-type" evidence="2">
    <location>
        <begin position="735"/>
        <end position="868"/>
    </location>
</feature>
<evidence type="ECO:0000259" key="2">
    <source>
        <dbReference type="Pfam" id="PF07727"/>
    </source>
</evidence>
<proteinExistence type="predicted"/>
<evidence type="ECO:0000313" key="4">
    <source>
        <dbReference type="EMBL" id="GEU48677.1"/>
    </source>
</evidence>
<dbReference type="InterPro" id="IPR057670">
    <property type="entry name" value="SH3_retrovirus"/>
</dbReference>
<dbReference type="InterPro" id="IPR013103">
    <property type="entry name" value="RVT_2"/>
</dbReference>
<sequence length="1344" mass="152467">MSGTIPPIPPPPDTTGNPNPSKAGMTPNDTINTTTTTNVAQTVVYENLPQLLDSRGGSHVTNVPKFDKEDFTSWKVRALHANQKRFYKKSERVGSDRKPIENPKKLVLLVGKLVIFGKTVLQTKPPDLPIHPQTTPSTNPNPTHHPSTKHLPKTLVIIKRITKVKAKMVVLTKRIDDLTNRNNEKGKNEKEKSEKGLTAESFNWDEESVSLEDEGTTKIRAFMAIAEDEPSVGKADARSGQWVDITMKKDHRKNLVNKFDLLKQELSLHKSGLCNLKNTVSINCSFQIEVITVNLENEYLKDEISDLKRFIDKWTCSKVTLDQLLSEQIPSNIVKALRGRYSLISLSDLTLNMADLTLDTYVPKKTKPTSVKVSPTSVKVSPGYVIKKNTKNKSPVVSESCTDKKVDSSTEQLLLTLIEELTVLRSTPMAGYQGLLASNPQNPLKSRFAYVNGLKHNLISISQMCDANFKVLFTKTQGTIFNKNDEVDLIALRRRDVYVIDMLSFNKDSNECFFSKASPTCEKGKHHRASFKTKRSFSINKSLHHFHMDLYRPVKPQTISHNKYTLVIVDEYSRDHLGNFDEKVDDGFFIGYSLVAKSFRVFNIRRQEMEETLHVTFSEDDEAISPSNIEGDAINFNENKSFPNDEFIEPRSKATQYPPEFTKADDHPALNKLNQPESVDYLKSVETQYNVIIDPISDIQPSPTTIQPSADLIEPLKEEGWIIVMQEELNQFERNKVWTLVPKPHGKTIIRTKWIWKNKMDENEVVIKNKARLIAQGYNQHEGIDYKETFAPVARLEAIRIFLAYAAYMGFMVYQIDVKSAFLNGKLSKELYVQQPPGFESSEFSNHVCKLDKALYGLKQSPKAWYQANPKESHLVTIKRTFKYRKGTLNLSLWDCQILGGKLVCWSAKKQSSVAMSSVEAEYVVFAGCCAQVLWIDYDVLYDKYTTEVDEATKTITFSLLFVKKSLTLTRDEFITAIGLPIYSNAVLLTPKKTVRAGLATLAKLYQEPEILFSKKVNANDTANKSSSRTFVQPITQPKALTDLKSKKKKILPSFQPKSSYKEVKEFGLESMKDITFDQIMDEIGHKNKDTKKAESPYDTESKIKIIKSFQATAAFSSLLIHQGSQRSTSDDLDKKVTNDEPPVKKLKYLILTSSLIPSPTPLKSIMPESFQKPDATKMTMDQFTKHLTKTTSSIFYHTPPREPTPPRDPTTLKDESKRKGIGIEDPLKDIMPFMKEGDIVVDGMHKNLVPPLRVEGRKGLVIKEPESGIFFYNDTFDLVFQREEEFYLDTTTQWIRICNSIQRGSLEVEEMFAKLELTIEAREDVTKARIIVKDNLDGLGQHM</sequence>
<feature type="region of interest" description="Disordered" evidence="1">
    <location>
        <begin position="126"/>
        <end position="149"/>
    </location>
</feature>
<feature type="compositionally biased region" description="Pro residues" evidence="1">
    <location>
        <begin position="1"/>
        <end position="13"/>
    </location>
</feature>
<protein>
    <submittedName>
        <fullName evidence="4">Retrovirus-related Pol polyprotein from transposon TNT 1-94</fullName>
    </submittedName>
</protein>
<reference evidence="4" key="1">
    <citation type="journal article" date="2019" name="Sci. Rep.">
        <title>Draft genome of Tanacetum cinerariifolium, the natural source of mosquito coil.</title>
        <authorList>
            <person name="Yamashiro T."/>
            <person name="Shiraishi A."/>
            <person name="Satake H."/>
            <person name="Nakayama K."/>
        </authorList>
    </citation>
    <scope>NUCLEOTIDE SEQUENCE</scope>
</reference>
<organism evidence="4">
    <name type="scientific">Tanacetum cinerariifolium</name>
    <name type="common">Dalmatian daisy</name>
    <name type="synonym">Chrysanthemum cinerariifolium</name>
    <dbReference type="NCBI Taxonomy" id="118510"/>
    <lineage>
        <taxon>Eukaryota</taxon>
        <taxon>Viridiplantae</taxon>
        <taxon>Streptophyta</taxon>
        <taxon>Embryophyta</taxon>
        <taxon>Tracheophyta</taxon>
        <taxon>Spermatophyta</taxon>
        <taxon>Magnoliopsida</taxon>
        <taxon>eudicotyledons</taxon>
        <taxon>Gunneridae</taxon>
        <taxon>Pentapetalae</taxon>
        <taxon>asterids</taxon>
        <taxon>campanulids</taxon>
        <taxon>Asterales</taxon>
        <taxon>Asteraceae</taxon>
        <taxon>Asteroideae</taxon>
        <taxon>Anthemideae</taxon>
        <taxon>Anthemidinae</taxon>
        <taxon>Tanacetum</taxon>
    </lineage>
</organism>
<accession>A0A6L2KIU3</accession>
<feature type="region of interest" description="Disordered" evidence="1">
    <location>
        <begin position="1"/>
        <end position="35"/>
    </location>
</feature>
<feature type="domain" description="Retroviral polymerase SH3-like" evidence="3">
    <location>
        <begin position="575"/>
        <end position="622"/>
    </location>
</feature>
<feature type="compositionally biased region" description="Low complexity" evidence="1">
    <location>
        <begin position="14"/>
        <end position="35"/>
    </location>
</feature>
<feature type="compositionally biased region" description="Low complexity" evidence="1">
    <location>
        <begin position="131"/>
        <end position="145"/>
    </location>
</feature>
<evidence type="ECO:0000259" key="3">
    <source>
        <dbReference type="Pfam" id="PF25597"/>
    </source>
</evidence>
<dbReference type="SUPFAM" id="SSF56672">
    <property type="entry name" value="DNA/RNA polymerases"/>
    <property type="match status" value="1"/>
</dbReference>